<keyword evidence="3" id="KW-0810">Translation regulation</keyword>
<dbReference type="PANTHER" id="PTHR33175:SF2">
    <property type="entry name" value="INTEGRATION HOST FACTOR SUBUNIT ALPHA"/>
    <property type="match status" value="1"/>
</dbReference>
<evidence type="ECO:0000256" key="8">
    <source>
        <dbReference type="RuleBase" id="RU003939"/>
    </source>
</evidence>
<keyword evidence="5" id="KW-0238">DNA-binding</keyword>
<dbReference type="PRINTS" id="PR01727">
    <property type="entry name" value="DNABINDINGHU"/>
</dbReference>
<evidence type="ECO:0000256" key="4">
    <source>
        <dbReference type="ARBA" id="ARBA00023015"/>
    </source>
</evidence>
<keyword evidence="4" id="KW-0805">Transcription regulation</keyword>
<accession>A0ABX7Q2A2</accession>
<name>A0ABX7Q2A2_9BACT</name>
<dbReference type="RefSeq" id="WP_207163266.1">
    <property type="nucleotide sequence ID" value="NZ_CP071382.1"/>
</dbReference>
<evidence type="ECO:0000256" key="3">
    <source>
        <dbReference type="ARBA" id="ARBA00022845"/>
    </source>
</evidence>
<dbReference type="NCBIfam" id="NF001401">
    <property type="entry name" value="PRK00285.1"/>
    <property type="match status" value="1"/>
</dbReference>
<dbReference type="PROSITE" id="PS00045">
    <property type="entry name" value="HISTONE_LIKE"/>
    <property type="match status" value="1"/>
</dbReference>
<dbReference type="PANTHER" id="PTHR33175">
    <property type="entry name" value="DNA-BINDING PROTEIN HU"/>
    <property type="match status" value="1"/>
</dbReference>
<dbReference type="InterPro" id="IPR000119">
    <property type="entry name" value="Hist_DNA-bd"/>
</dbReference>
<dbReference type="Pfam" id="PF00216">
    <property type="entry name" value="Bac_DNA_binding"/>
    <property type="match status" value="1"/>
</dbReference>
<dbReference type="InterPro" id="IPR010992">
    <property type="entry name" value="IHF-like_DNA-bd_dom_sf"/>
</dbReference>
<keyword evidence="6" id="KW-0804">Transcription</keyword>
<sequence>MTKADLADRIQEKISCQKKEAVELVELVMETLKDAIATEGHVKISGFGNFVVRQKADRTGRNPQTGEAITISSRKVLTFKPSLILKNRINHEP</sequence>
<keyword evidence="7" id="KW-0233">DNA recombination</keyword>
<proteinExistence type="inferred from homology"/>
<keyword evidence="10" id="KW-1185">Reference proteome</keyword>
<evidence type="ECO:0000256" key="1">
    <source>
        <dbReference type="ARBA" id="ARBA00010529"/>
    </source>
</evidence>
<dbReference type="SMART" id="SM00411">
    <property type="entry name" value="BHL"/>
    <property type="match status" value="1"/>
</dbReference>
<evidence type="ECO:0000256" key="2">
    <source>
        <dbReference type="ARBA" id="ARBA00018329"/>
    </source>
</evidence>
<dbReference type="InterPro" id="IPR020816">
    <property type="entry name" value="Histone-like_DNA-bd_CS"/>
</dbReference>
<organism evidence="9 10">
    <name type="scientific">Geobacter benzoatilyticus</name>
    <dbReference type="NCBI Taxonomy" id="2815309"/>
    <lineage>
        <taxon>Bacteria</taxon>
        <taxon>Pseudomonadati</taxon>
        <taxon>Thermodesulfobacteriota</taxon>
        <taxon>Desulfuromonadia</taxon>
        <taxon>Geobacterales</taxon>
        <taxon>Geobacteraceae</taxon>
        <taxon>Geobacter</taxon>
    </lineage>
</organism>
<evidence type="ECO:0000313" key="10">
    <source>
        <dbReference type="Proteomes" id="UP000663651"/>
    </source>
</evidence>
<protein>
    <recommendedName>
        <fullName evidence="2">Integration host factor subunit alpha</fullName>
    </recommendedName>
</protein>
<comment type="similarity">
    <text evidence="1 8">Belongs to the bacterial histone-like protein family.</text>
</comment>
<dbReference type="Gene3D" id="4.10.520.10">
    <property type="entry name" value="IHF-like DNA-binding proteins"/>
    <property type="match status" value="1"/>
</dbReference>
<dbReference type="Proteomes" id="UP000663651">
    <property type="component" value="Chromosome"/>
</dbReference>
<dbReference type="EMBL" id="CP071382">
    <property type="protein sequence ID" value="QSV45469.1"/>
    <property type="molecule type" value="Genomic_DNA"/>
</dbReference>
<reference evidence="9 10" key="1">
    <citation type="submission" date="2021-03" db="EMBL/GenBank/DDBJ databases">
        <title>Geobacter metallireducens gen. nov. sp. nov., a microorganism capable of coupling the complete oxidation of organic compounds to the reduction of iron and other metals.</title>
        <authorList>
            <person name="Li Y."/>
        </authorList>
    </citation>
    <scope>NUCLEOTIDE SEQUENCE [LARGE SCALE GENOMIC DNA]</scope>
    <source>
        <strain evidence="9 10">Jerry-YX</strain>
    </source>
</reference>
<dbReference type="CDD" id="cd13835">
    <property type="entry name" value="IHF_A"/>
    <property type="match status" value="1"/>
</dbReference>
<evidence type="ECO:0000313" key="9">
    <source>
        <dbReference type="EMBL" id="QSV45469.1"/>
    </source>
</evidence>
<evidence type="ECO:0000256" key="5">
    <source>
        <dbReference type="ARBA" id="ARBA00023125"/>
    </source>
</evidence>
<evidence type="ECO:0000256" key="7">
    <source>
        <dbReference type="ARBA" id="ARBA00023172"/>
    </source>
</evidence>
<dbReference type="SUPFAM" id="SSF47729">
    <property type="entry name" value="IHF-like DNA-binding proteins"/>
    <property type="match status" value="1"/>
</dbReference>
<evidence type="ECO:0000256" key="6">
    <source>
        <dbReference type="ARBA" id="ARBA00023163"/>
    </source>
</evidence>
<gene>
    <name evidence="9" type="ORF">JZM60_15325</name>
</gene>
<dbReference type="InterPro" id="IPR005684">
    <property type="entry name" value="IHF_alpha"/>
</dbReference>